<organism evidence="2 3">
    <name type="scientific">Pseudovirgaria hyperparasitica</name>
    <dbReference type="NCBI Taxonomy" id="470096"/>
    <lineage>
        <taxon>Eukaryota</taxon>
        <taxon>Fungi</taxon>
        <taxon>Dikarya</taxon>
        <taxon>Ascomycota</taxon>
        <taxon>Pezizomycotina</taxon>
        <taxon>Dothideomycetes</taxon>
        <taxon>Dothideomycetes incertae sedis</taxon>
        <taxon>Acrospermales</taxon>
        <taxon>Acrospermaceae</taxon>
        <taxon>Pseudovirgaria</taxon>
    </lineage>
</organism>
<feature type="chain" id="PRO_5025590835" evidence="1">
    <location>
        <begin position="20"/>
        <end position="238"/>
    </location>
</feature>
<dbReference type="Proteomes" id="UP000799437">
    <property type="component" value="Unassembled WGS sequence"/>
</dbReference>
<dbReference type="EMBL" id="ML996576">
    <property type="protein sequence ID" value="KAF2756013.1"/>
    <property type="molecule type" value="Genomic_DNA"/>
</dbReference>
<dbReference type="AlphaFoldDB" id="A0A6A6W0E5"/>
<protein>
    <submittedName>
        <fullName evidence="2">Uncharacterized protein</fullName>
    </submittedName>
</protein>
<keyword evidence="3" id="KW-1185">Reference proteome</keyword>
<evidence type="ECO:0000313" key="3">
    <source>
        <dbReference type="Proteomes" id="UP000799437"/>
    </source>
</evidence>
<accession>A0A6A6W0E5</accession>
<proteinExistence type="predicted"/>
<name>A0A6A6W0E5_9PEZI</name>
<keyword evidence="1" id="KW-0732">Signal</keyword>
<evidence type="ECO:0000313" key="2">
    <source>
        <dbReference type="EMBL" id="KAF2756013.1"/>
    </source>
</evidence>
<gene>
    <name evidence="2" type="ORF">EJ05DRAFT_86131</name>
</gene>
<sequence>MRVLNTLIAMTAVSGIVVAAPREPVPPAGPHDLWAEGADYLADSMESWESASRSWNQVAGQWAHGVYQDFRQYLRNIAHRPKRMALALYDAFAAEDSTALWREFTHVFDHWRLPRHLQDGYVRCEKQRLDEFQIMNAVNRTLKWAALFGHNGTEFKRRVDFRYAEAKAFACDYGCGQTIHPEDLVLMMAAVKYKCGNNAGYFAMEPWKASYGYTTWDNDNFCWRRRREPSKRLKCKHY</sequence>
<reference evidence="2" key="1">
    <citation type="journal article" date="2020" name="Stud. Mycol.">
        <title>101 Dothideomycetes genomes: a test case for predicting lifestyles and emergence of pathogens.</title>
        <authorList>
            <person name="Haridas S."/>
            <person name="Albert R."/>
            <person name="Binder M."/>
            <person name="Bloem J."/>
            <person name="Labutti K."/>
            <person name="Salamov A."/>
            <person name="Andreopoulos B."/>
            <person name="Baker S."/>
            <person name="Barry K."/>
            <person name="Bills G."/>
            <person name="Bluhm B."/>
            <person name="Cannon C."/>
            <person name="Castanera R."/>
            <person name="Culley D."/>
            <person name="Daum C."/>
            <person name="Ezra D."/>
            <person name="Gonzalez J."/>
            <person name="Henrissat B."/>
            <person name="Kuo A."/>
            <person name="Liang C."/>
            <person name="Lipzen A."/>
            <person name="Lutzoni F."/>
            <person name="Magnuson J."/>
            <person name="Mondo S."/>
            <person name="Nolan M."/>
            <person name="Ohm R."/>
            <person name="Pangilinan J."/>
            <person name="Park H.-J."/>
            <person name="Ramirez L."/>
            <person name="Alfaro M."/>
            <person name="Sun H."/>
            <person name="Tritt A."/>
            <person name="Yoshinaga Y."/>
            <person name="Zwiers L.-H."/>
            <person name="Turgeon B."/>
            <person name="Goodwin S."/>
            <person name="Spatafora J."/>
            <person name="Crous P."/>
            <person name="Grigoriev I."/>
        </authorList>
    </citation>
    <scope>NUCLEOTIDE SEQUENCE</scope>
    <source>
        <strain evidence="2">CBS 121739</strain>
    </source>
</reference>
<evidence type="ECO:0000256" key="1">
    <source>
        <dbReference type="SAM" id="SignalP"/>
    </source>
</evidence>
<feature type="signal peptide" evidence="1">
    <location>
        <begin position="1"/>
        <end position="19"/>
    </location>
</feature>
<dbReference type="OrthoDB" id="5152928at2759"/>
<dbReference type="RefSeq" id="XP_033598464.1">
    <property type="nucleotide sequence ID" value="XM_033750018.1"/>
</dbReference>
<dbReference type="GeneID" id="54491072"/>